<dbReference type="SUPFAM" id="SSF52091">
    <property type="entry name" value="SpoIIaa-like"/>
    <property type="match status" value="1"/>
</dbReference>
<dbReference type="RefSeq" id="WP_201656725.1">
    <property type="nucleotide sequence ID" value="NZ_CP068047.1"/>
</dbReference>
<gene>
    <name evidence="2" type="ORF">JI749_17000</name>
</gene>
<dbReference type="InterPro" id="IPR036513">
    <property type="entry name" value="STAS_dom_sf"/>
</dbReference>
<organism evidence="2 3">
    <name type="scientific">Devosia oryziradicis</name>
    <dbReference type="NCBI Taxonomy" id="2801335"/>
    <lineage>
        <taxon>Bacteria</taxon>
        <taxon>Pseudomonadati</taxon>
        <taxon>Pseudomonadota</taxon>
        <taxon>Alphaproteobacteria</taxon>
        <taxon>Hyphomicrobiales</taxon>
        <taxon>Devosiaceae</taxon>
        <taxon>Devosia</taxon>
    </lineage>
</organism>
<keyword evidence="3" id="KW-1185">Reference proteome</keyword>
<evidence type="ECO:0000313" key="2">
    <source>
        <dbReference type="EMBL" id="QQR36005.1"/>
    </source>
</evidence>
<proteinExistence type="predicted"/>
<feature type="domain" description="STAS" evidence="1">
    <location>
        <begin position="1"/>
        <end position="87"/>
    </location>
</feature>
<dbReference type="Pfam" id="PF13466">
    <property type="entry name" value="STAS_2"/>
    <property type="match status" value="1"/>
</dbReference>
<dbReference type="PROSITE" id="PS50801">
    <property type="entry name" value="STAS"/>
    <property type="match status" value="1"/>
</dbReference>
<evidence type="ECO:0000313" key="3">
    <source>
        <dbReference type="Proteomes" id="UP000595460"/>
    </source>
</evidence>
<dbReference type="InterPro" id="IPR002645">
    <property type="entry name" value="STAS_dom"/>
</dbReference>
<sequence length="115" mass="11564">MTRGRAHLVKISGDAGLRAAQDIALSLRQALAGHGRVAIATEGVTGADLTTIQLLLAASKQAQASGKSLALTAPPAGSLRDLLIDVGCLDADGLPLTPESAFFTQVAPPAEGKPA</sequence>
<dbReference type="Gene3D" id="3.30.750.24">
    <property type="entry name" value="STAS domain"/>
    <property type="match status" value="1"/>
</dbReference>
<dbReference type="EMBL" id="CP068047">
    <property type="protein sequence ID" value="QQR36005.1"/>
    <property type="molecule type" value="Genomic_DNA"/>
</dbReference>
<protein>
    <submittedName>
        <fullName evidence="2">STAS domain-containing protein</fullName>
    </submittedName>
</protein>
<reference evidence="2 3" key="1">
    <citation type="submission" date="2021-01" db="EMBL/GenBank/DDBJ databases">
        <title>Genome seq and assembly of Devosia sp. G19.</title>
        <authorList>
            <person name="Chhetri G."/>
        </authorList>
    </citation>
    <scope>NUCLEOTIDE SEQUENCE [LARGE SCALE GENOMIC DNA]</scope>
    <source>
        <strain evidence="2 3">G19</strain>
    </source>
</reference>
<dbReference type="Proteomes" id="UP000595460">
    <property type="component" value="Chromosome"/>
</dbReference>
<dbReference type="InterPro" id="IPR058548">
    <property type="entry name" value="MlaB-like_STAS"/>
</dbReference>
<accession>A0ABX7BVN2</accession>
<evidence type="ECO:0000259" key="1">
    <source>
        <dbReference type="PROSITE" id="PS50801"/>
    </source>
</evidence>
<name>A0ABX7BVN2_9HYPH</name>